<dbReference type="InterPro" id="IPR009057">
    <property type="entry name" value="Homeodomain-like_sf"/>
</dbReference>
<feature type="domain" description="DNA binding HTH" evidence="5">
    <location>
        <begin position="53"/>
        <end position="93"/>
    </location>
</feature>
<evidence type="ECO:0000256" key="2">
    <source>
        <dbReference type="ARBA" id="ARBA00022840"/>
    </source>
</evidence>
<protein>
    <recommendedName>
        <fullName evidence="9">DNA binding HTH domain-containing protein</fullName>
    </recommendedName>
</protein>
<evidence type="ECO:0000313" key="7">
    <source>
        <dbReference type="EMBL" id="GAA5162723.1"/>
    </source>
</evidence>
<sequence length="96" mass="10409">MALTPGAAAALAASDWPGNVRELRQVLAAARIRAAGPLIDVHDLPVREALDEVRAAERRVLLAALRETGGDRAATAARLGISRATLYRRLKRYQLR</sequence>
<keyword evidence="4" id="KW-0804">Transcription</keyword>
<keyword evidence="3" id="KW-0805">Transcription regulation</keyword>
<name>A0ABP9QJ90_9PSEU</name>
<dbReference type="Gene3D" id="1.10.8.60">
    <property type="match status" value="1"/>
</dbReference>
<dbReference type="Proteomes" id="UP001500192">
    <property type="component" value="Unassembled WGS sequence"/>
</dbReference>
<dbReference type="PANTHER" id="PTHR32071">
    <property type="entry name" value="TRANSCRIPTIONAL REGULATORY PROTEIN"/>
    <property type="match status" value="1"/>
</dbReference>
<proteinExistence type="predicted"/>
<accession>A0ABP9QJ90</accession>
<dbReference type="PRINTS" id="PR01590">
    <property type="entry name" value="HTHFIS"/>
</dbReference>
<evidence type="ECO:0000259" key="5">
    <source>
        <dbReference type="Pfam" id="PF02954"/>
    </source>
</evidence>
<keyword evidence="8" id="KW-1185">Reference proteome</keyword>
<reference evidence="8" key="1">
    <citation type="journal article" date="2019" name="Int. J. Syst. Evol. Microbiol.">
        <title>The Global Catalogue of Microorganisms (GCM) 10K type strain sequencing project: providing services to taxonomists for standard genome sequencing and annotation.</title>
        <authorList>
            <consortium name="The Broad Institute Genomics Platform"/>
            <consortium name="The Broad Institute Genome Sequencing Center for Infectious Disease"/>
            <person name="Wu L."/>
            <person name="Ma J."/>
        </authorList>
    </citation>
    <scope>NUCLEOTIDE SEQUENCE [LARGE SCALE GENOMIC DNA]</scope>
    <source>
        <strain evidence="8">JCM 18054</strain>
    </source>
</reference>
<dbReference type="Pfam" id="PF02954">
    <property type="entry name" value="HTH_8"/>
    <property type="match status" value="1"/>
</dbReference>
<keyword evidence="1" id="KW-0547">Nucleotide-binding</keyword>
<dbReference type="InterPro" id="IPR058031">
    <property type="entry name" value="AAA_lid_NorR"/>
</dbReference>
<evidence type="ECO:0000259" key="6">
    <source>
        <dbReference type="Pfam" id="PF25601"/>
    </source>
</evidence>
<keyword evidence="2" id="KW-0067">ATP-binding</keyword>
<dbReference type="InterPro" id="IPR002197">
    <property type="entry name" value="HTH_Fis"/>
</dbReference>
<dbReference type="Gene3D" id="1.10.10.60">
    <property type="entry name" value="Homeodomain-like"/>
    <property type="match status" value="1"/>
</dbReference>
<evidence type="ECO:0000313" key="8">
    <source>
        <dbReference type="Proteomes" id="UP001500192"/>
    </source>
</evidence>
<dbReference type="SUPFAM" id="SSF46689">
    <property type="entry name" value="Homeodomain-like"/>
    <property type="match status" value="1"/>
</dbReference>
<evidence type="ECO:0000256" key="1">
    <source>
        <dbReference type="ARBA" id="ARBA00022741"/>
    </source>
</evidence>
<organism evidence="7 8">
    <name type="scientific">Amycolatopsis dongchuanensis</name>
    <dbReference type="NCBI Taxonomy" id="1070866"/>
    <lineage>
        <taxon>Bacteria</taxon>
        <taxon>Bacillati</taxon>
        <taxon>Actinomycetota</taxon>
        <taxon>Actinomycetes</taxon>
        <taxon>Pseudonocardiales</taxon>
        <taxon>Pseudonocardiaceae</taxon>
        <taxon>Amycolatopsis</taxon>
    </lineage>
</organism>
<dbReference type="Pfam" id="PF25601">
    <property type="entry name" value="AAA_lid_14"/>
    <property type="match status" value="1"/>
</dbReference>
<feature type="domain" description="NorR-like AAA+ ATPase lid" evidence="6">
    <location>
        <begin position="3"/>
        <end position="46"/>
    </location>
</feature>
<comment type="caution">
    <text evidence="7">The sequence shown here is derived from an EMBL/GenBank/DDBJ whole genome shotgun (WGS) entry which is preliminary data.</text>
</comment>
<evidence type="ECO:0000256" key="3">
    <source>
        <dbReference type="ARBA" id="ARBA00023015"/>
    </source>
</evidence>
<gene>
    <name evidence="7" type="ORF">GCM10023214_29840</name>
</gene>
<dbReference type="EMBL" id="BAABIB010000063">
    <property type="protein sequence ID" value="GAA5162723.1"/>
    <property type="molecule type" value="Genomic_DNA"/>
</dbReference>
<evidence type="ECO:0008006" key="9">
    <source>
        <dbReference type="Google" id="ProtNLM"/>
    </source>
</evidence>
<evidence type="ECO:0000256" key="4">
    <source>
        <dbReference type="ARBA" id="ARBA00023163"/>
    </source>
</evidence>